<evidence type="ECO:0000256" key="3">
    <source>
        <dbReference type="ARBA" id="ARBA00022801"/>
    </source>
</evidence>
<dbReference type="GO" id="GO:0047789">
    <property type="term" value="F:creatininase activity"/>
    <property type="evidence" value="ECO:0007669"/>
    <property type="project" value="UniProtKB-EC"/>
</dbReference>
<keyword evidence="3 6" id="KW-0378">Hydrolase</keyword>
<keyword evidence="7" id="KW-1185">Reference proteome</keyword>
<dbReference type="RefSeq" id="WP_119355925.1">
    <property type="nucleotide sequence ID" value="NZ_BJXM01000009.1"/>
</dbReference>
<dbReference type="GO" id="GO:0016811">
    <property type="term" value="F:hydrolase activity, acting on carbon-nitrogen (but not peptide) bonds, in linear amides"/>
    <property type="evidence" value="ECO:0007669"/>
    <property type="project" value="TreeGrafter"/>
</dbReference>
<dbReference type="Proteomes" id="UP000266178">
    <property type="component" value="Unassembled WGS sequence"/>
</dbReference>
<dbReference type="GO" id="GO:0009231">
    <property type="term" value="P:riboflavin biosynthetic process"/>
    <property type="evidence" value="ECO:0007669"/>
    <property type="project" value="TreeGrafter"/>
</dbReference>
<dbReference type="PANTHER" id="PTHR35005:SF1">
    <property type="entry name" value="2-AMINO-5-FORMYLAMINO-6-RIBOSYLAMINOPYRIMIDIN-4(3H)-ONE 5'-MONOPHOSPHATE DEFORMYLASE"/>
    <property type="match status" value="1"/>
</dbReference>
<organism evidence="6 7">
    <name type="scientific">Meiothermus granaticius NBRC 107808</name>
    <dbReference type="NCBI Taxonomy" id="1227551"/>
    <lineage>
        <taxon>Bacteria</taxon>
        <taxon>Thermotogati</taxon>
        <taxon>Deinococcota</taxon>
        <taxon>Deinococci</taxon>
        <taxon>Thermales</taxon>
        <taxon>Thermaceae</taxon>
        <taxon>Meiothermus</taxon>
    </lineage>
</organism>
<name>A0A399FCV8_9DEIN</name>
<gene>
    <name evidence="6" type="primary">crnA_1</name>
    <name evidence="6" type="ORF">Mgrana_00389</name>
</gene>
<evidence type="ECO:0000256" key="2">
    <source>
        <dbReference type="ARBA" id="ARBA00022723"/>
    </source>
</evidence>
<keyword evidence="2" id="KW-0479">Metal-binding</keyword>
<dbReference type="GO" id="GO:0046872">
    <property type="term" value="F:metal ion binding"/>
    <property type="evidence" value="ECO:0007669"/>
    <property type="project" value="UniProtKB-KW"/>
</dbReference>
<dbReference type="PANTHER" id="PTHR35005">
    <property type="entry name" value="3-DEHYDRO-SCYLLO-INOSOSE HYDROLASE"/>
    <property type="match status" value="1"/>
</dbReference>
<dbReference type="EC" id="3.5.2.10" evidence="6"/>
<evidence type="ECO:0000256" key="5">
    <source>
        <dbReference type="ARBA" id="ARBA00024029"/>
    </source>
</evidence>
<protein>
    <submittedName>
        <fullName evidence="6">Creatinine amidohydrolase</fullName>
        <ecNumber evidence="6">3.5.2.10</ecNumber>
    </submittedName>
</protein>
<dbReference type="InterPro" id="IPR003785">
    <property type="entry name" value="Creatininase/forma_Hydrolase"/>
</dbReference>
<dbReference type="OrthoDB" id="9801445at2"/>
<keyword evidence="4" id="KW-0862">Zinc</keyword>
<dbReference type="Gene3D" id="3.40.50.10310">
    <property type="entry name" value="Creatininase"/>
    <property type="match status" value="1"/>
</dbReference>
<evidence type="ECO:0000313" key="6">
    <source>
        <dbReference type="EMBL" id="RIH93565.1"/>
    </source>
</evidence>
<dbReference type="Pfam" id="PF02633">
    <property type="entry name" value="Creatininase"/>
    <property type="match status" value="1"/>
</dbReference>
<sequence length="252" mass="27709">MKRAFVEHTWKEIEALPKDPGVVVLPIGAIEQHGPHLPLCTDAKLAEATVQRAFEALPAEVAAWYLPVQSYGKSNEHTGYPGTLALSASTLMGVVRDIAVSLHRAGFRRLMLFNAHGGNKALLEMMCRDLRAELGLLCFLVQGQVDASRLPPSEQRFGIHAGTLETALMLHLTPGLVRQPLPPARYPRFDSQNFNLTLLPQVAWLTRDWSPEGHFGNPQAAVAEAGQAWFEEMAHRLAELIAEASTFEVAYG</sequence>
<evidence type="ECO:0000256" key="1">
    <source>
        <dbReference type="ARBA" id="ARBA00001947"/>
    </source>
</evidence>
<dbReference type="AlphaFoldDB" id="A0A399FCV8"/>
<dbReference type="EMBL" id="QWLB01000004">
    <property type="protein sequence ID" value="RIH93565.1"/>
    <property type="molecule type" value="Genomic_DNA"/>
</dbReference>
<accession>A0A399FCV8</accession>
<dbReference type="InterPro" id="IPR024087">
    <property type="entry name" value="Creatininase-like_sf"/>
</dbReference>
<comment type="cofactor">
    <cofactor evidence="1">
        <name>Zn(2+)</name>
        <dbReference type="ChEBI" id="CHEBI:29105"/>
    </cofactor>
</comment>
<reference evidence="6 7" key="1">
    <citation type="submission" date="2018-08" db="EMBL/GenBank/DDBJ databases">
        <title>Meiothermus granaticius genome AF-68 sequencing project.</title>
        <authorList>
            <person name="Da Costa M.S."/>
            <person name="Albuquerque L."/>
            <person name="Raposo P."/>
            <person name="Froufe H.J.C."/>
            <person name="Barroso C.S."/>
            <person name="Egas C."/>
        </authorList>
    </citation>
    <scope>NUCLEOTIDE SEQUENCE [LARGE SCALE GENOMIC DNA]</scope>
    <source>
        <strain evidence="6 7">AF-68</strain>
    </source>
</reference>
<evidence type="ECO:0000313" key="7">
    <source>
        <dbReference type="Proteomes" id="UP000266178"/>
    </source>
</evidence>
<proteinExistence type="inferred from homology"/>
<dbReference type="SUPFAM" id="SSF102215">
    <property type="entry name" value="Creatininase"/>
    <property type="match status" value="1"/>
</dbReference>
<comment type="similarity">
    <text evidence="5">Belongs to the creatininase superfamily.</text>
</comment>
<comment type="caution">
    <text evidence="6">The sequence shown here is derived from an EMBL/GenBank/DDBJ whole genome shotgun (WGS) entry which is preliminary data.</text>
</comment>
<evidence type="ECO:0000256" key="4">
    <source>
        <dbReference type="ARBA" id="ARBA00022833"/>
    </source>
</evidence>